<sequence length="238" mass="26305">MTLEEIMATIKRLIYTQTDATTLTHSSREIEHDQNESARPASTYKQTISIDNAAAESSGGKNGVQSEQRARLAASRGNHSSDFGQGSLDHSETGSYFAIEGEFLQEHLPSVDRMRRLRNGRPLPPPAPLPEDTPGNWEWQESEDGIRTGFRVAMSVPMSAIRWPPRELYHVLPAYAGAVPASNHGGLVLRTPVPHAENPIHREVHERIEVRAMAYAVPSPVVVLVDPARMDFLHTSGM</sequence>
<dbReference type="AlphaFoldDB" id="A0A165D9F6"/>
<evidence type="ECO:0000313" key="2">
    <source>
        <dbReference type="EMBL" id="KZT04380.1"/>
    </source>
</evidence>
<organism evidence="2 3">
    <name type="scientific">Laetiporus sulphureus 93-53</name>
    <dbReference type="NCBI Taxonomy" id="1314785"/>
    <lineage>
        <taxon>Eukaryota</taxon>
        <taxon>Fungi</taxon>
        <taxon>Dikarya</taxon>
        <taxon>Basidiomycota</taxon>
        <taxon>Agaricomycotina</taxon>
        <taxon>Agaricomycetes</taxon>
        <taxon>Polyporales</taxon>
        <taxon>Laetiporus</taxon>
    </lineage>
</organism>
<feature type="region of interest" description="Disordered" evidence="1">
    <location>
        <begin position="54"/>
        <end position="89"/>
    </location>
</feature>
<name>A0A165D9F6_9APHY</name>
<proteinExistence type="predicted"/>
<feature type="region of interest" description="Disordered" evidence="1">
    <location>
        <begin position="25"/>
        <end position="44"/>
    </location>
</feature>
<dbReference type="InParanoid" id="A0A165D9F6"/>
<evidence type="ECO:0000256" key="1">
    <source>
        <dbReference type="SAM" id="MobiDB-lite"/>
    </source>
</evidence>
<gene>
    <name evidence="2" type="ORF">LAESUDRAFT_761212</name>
</gene>
<feature type="compositionally biased region" description="Basic and acidic residues" evidence="1">
    <location>
        <begin position="26"/>
        <end position="36"/>
    </location>
</feature>
<evidence type="ECO:0000313" key="3">
    <source>
        <dbReference type="Proteomes" id="UP000076871"/>
    </source>
</evidence>
<keyword evidence="3" id="KW-1185">Reference proteome</keyword>
<accession>A0A165D9F6</accession>
<reference evidence="2 3" key="1">
    <citation type="journal article" date="2016" name="Mol. Biol. Evol.">
        <title>Comparative Genomics of Early-Diverging Mushroom-Forming Fungi Provides Insights into the Origins of Lignocellulose Decay Capabilities.</title>
        <authorList>
            <person name="Nagy L.G."/>
            <person name="Riley R."/>
            <person name="Tritt A."/>
            <person name="Adam C."/>
            <person name="Daum C."/>
            <person name="Floudas D."/>
            <person name="Sun H."/>
            <person name="Yadav J.S."/>
            <person name="Pangilinan J."/>
            <person name="Larsson K.H."/>
            <person name="Matsuura K."/>
            <person name="Barry K."/>
            <person name="Labutti K."/>
            <person name="Kuo R."/>
            <person name="Ohm R.A."/>
            <person name="Bhattacharya S.S."/>
            <person name="Shirouzu T."/>
            <person name="Yoshinaga Y."/>
            <person name="Martin F.M."/>
            <person name="Grigoriev I.V."/>
            <person name="Hibbett D.S."/>
        </authorList>
    </citation>
    <scope>NUCLEOTIDE SEQUENCE [LARGE SCALE GENOMIC DNA]</scope>
    <source>
        <strain evidence="2 3">93-53</strain>
    </source>
</reference>
<dbReference type="RefSeq" id="XP_040762120.1">
    <property type="nucleotide sequence ID" value="XM_040912880.1"/>
</dbReference>
<dbReference type="GeneID" id="63829908"/>
<protein>
    <submittedName>
        <fullName evidence="2">Uncharacterized protein</fullName>
    </submittedName>
</protein>
<dbReference type="Proteomes" id="UP000076871">
    <property type="component" value="Unassembled WGS sequence"/>
</dbReference>
<feature type="compositionally biased region" description="Pro residues" evidence="1">
    <location>
        <begin position="122"/>
        <end position="131"/>
    </location>
</feature>
<dbReference type="EMBL" id="KV427637">
    <property type="protein sequence ID" value="KZT04380.1"/>
    <property type="molecule type" value="Genomic_DNA"/>
</dbReference>
<feature type="region of interest" description="Disordered" evidence="1">
    <location>
        <begin position="118"/>
        <end position="140"/>
    </location>
</feature>